<dbReference type="SUPFAM" id="SSF47413">
    <property type="entry name" value="lambda repressor-like DNA-binding domains"/>
    <property type="match status" value="1"/>
</dbReference>
<feature type="domain" description="HTH cro/C1-type" evidence="1">
    <location>
        <begin position="86"/>
        <end position="139"/>
    </location>
</feature>
<evidence type="ECO:0000259" key="1">
    <source>
        <dbReference type="PROSITE" id="PS50943"/>
    </source>
</evidence>
<dbReference type="SMART" id="SM00530">
    <property type="entry name" value="HTH_XRE"/>
    <property type="match status" value="1"/>
</dbReference>
<dbReference type="Gene3D" id="1.10.260.40">
    <property type="entry name" value="lambda repressor-like DNA-binding domains"/>
    <property type="match status" value="1"/>
</dbReference>
<evidence type="ECO:0000313" key="2">
    <source>
        <dbReference type="EMBL" id="EFK95974.1"/>
    </source>
</evidence>
<name>D9PKE6_9ZZZZ</name>
<protein>
    <submittedName>
        <fullName evidence="2">Protein containing Helix-turn-helix type 3 domain</fullName>
    </submittedName>
</protein>
<organism evidence="2">
    <name type="scientific">sediment metagenome</name>
    <dbReference type="NCBI Taxonomy" id="749907"/>
    <lineage>
        <taxon>unclassified sequences</taxon>
        <taxon>metagenomes</taxon>
        <taxon>ecological metagenomes</taxon>
    </lineage>
</organism>
<sequence length="190" mass="19914">MKPTAADLERAARAWVQLERALGPISAAHSDANAQRMMSLLDSLVDAGSAQPSPNCAGLLAFVTEWVQAYDASTTPIPAADPVALLRHLMKENGLRQVDLAAELGGQSVVSAILRGKRQISGRQARALGLRFALSPAVFIGGEPTDLPTSEGLQSEWTAGPVKQLAVHDAVAHAGATSGTVYDIPYPTSH</sequence>
<dbReference type="PROSITE" id="PS50943">
    <property type="entry name" value="HTH_CROC1"/>
    <property type="match status" value="1"/>
</dbReference>
<dbReference type="Pfam" id="PF01381">
    <property type="entry name" value="HTH_3"/>
    <property type="match status" value="1"/>
</dbReference>
<dbReference type="InterPro" id="IPR001387">
    <property type="entry name" value="Cro/C1-type_HTH"/>
</dbReference>
<proteinExistence type="predicted"/>
<comment type="caution">
    <text evidence="2">The sequence shown here is derived from an EMBL/GenBank/DDBJ whole genome shotgun (WGS) entry which is preliminary data.</text>
</comment>
<dbReference type="InterPro" id="IPR010982">
    <property type="entry name" value="Lambda_DNA-bd_dom_sf"/>
</dbReference>
<accession>D9PKE6</accession>
<dbReference type="GO" id="GO:0003677">
    <property type="term" value="F:DNA binding"/>
    <property type="evidence" value="ECO:0007669"/>
    <property type="project" value="InterPro"/>
</dbReference>
<reference evidence="2" key="2">
    <citation type="journal article" date="2011" name="Microb. Ecol.">
        <title>Taxonomic and Functional Metagenomic Profiling of the Microbial Community in the Anoxic Sediment of a Sub-saline Shallow Lake (Laguna de Carrizo, Central Spain).</title>
        <authorList>
            <person name="Ferrer M."/>
            <person name="Guazzaroni M.E."/>
            <person name="Richter M."/>
            <person name="Garcia-Salamanca A."/>
            <person name="Yarza P."/>
            <person name="Suarez-Suarez A."/>
            <person name="Solano J."/>
            <person name="Alcaide M."/>
            <person name="van Dillewijn P."/>
            <person name="Molina-Henares M.A."/>
            <person name="Lopez-Cortes N."/>
            <person name="Al-Ramahi Y."/>
            <person name="Guerrero C."/>
            <person name="Acosta A."/>
            <person name="de Eugenio L.I."/>
            <person name="Martinez V."/>
            <person name="Marques S."/>
            <person name="Rojo F."/>
            <person name="Santero E."/>
            <person name="Genilloud O."/>
            <person name="Perez-Perez J."/>
            <person name="Rossello-Mora R."/>
            <person name="Ramos J.L."/>
        </authorList>
    </citation>
    <scope>NUCLEOTIDE SEQUENCE</scope>
</reference>
<dbReference type="AlphaFoldDB" id="D9PKE6"/>
<gene>
    <name evidence="2" type="ORF">LDC_2013</name>
</gene>
<dbReference type="EMBL" id="ADZX01000600">
    <property type="protein sequence ID" value="EFK95974.1"/>
    <property type="molecule type" value="Genomic_DNA"/>
</dbReference>
<reference evidence="2" key="1">
    <citation type="submission" date="2010-07" db="EMBL/GenBank/DDBJ databases">
        <authorList>
            <consortium name="CONSOLIDER consortium CSD2007-00005"/>
            <person name="Guazzaroni M.-E."/>
            <person name="Richter M."/>
            <person name="Garcia-Salamanca A."/>
            <person name="Yarza P."/>
            <person name="Ferrer M."/>
        </authorList>
    </citation>
    <scope>NUCLEOTIDE SEQUENCE</scope>
</reference>